<keyword evidence="2" id="KW-1185">Reference proteome</keyword>
<sequence>MLGFFNNKADLVKADTERDNRMSSLKIKDL</sequence>
<dbReference type="OrthoDB" id="362547at2"/>
<proteinExistence type="predicted"/>
<dbReference type="STRING" id="243275.TDE_1474"/>
<dbReference type="EMBL" id="AE017226">
    <property type="protein sequence ID" value="AAS11991.1"/>
    <property type="molecule type" value="Genomic_DNA"/>
</dbReference>
<dbReference type="Proteomes" id="UP000008212">
    <property type="component" value="Chromosome"/>
</dbReference>
<protein>
    <submittedName>
        <fullName evidence="1">Uncharacterized protein</fullName>
    </submittedName>
</protein>
<evidence type="ECO:0000313" key="1">
    <source>
        <dbReference type="EMBL" id="AAS11991.1"/>
    </source>
</evidence>
<evidence type="ECO:0000313" key="2">
    <source>
        <dbReference type="Proteomes" id="UP000008212"/>
    </source>
</evidence>
<organism evidence="1 2">
    <name type="scientific">Treponema denticola (strain ATCC 35405 / DSM 14222 / CIP 103919 / JCM 8153 / KCTC 15104)</name>
    <dbReference type="NCBI Taxonomy" id="243275"/>
    <lineage>
        <taxon>Bacteria</taxon>
        <taxon>Pseudomonadati</taxon>
        <taxon>Spirochaetota</taxon>
        <taxon>Spirochaetia</taxon>
        <taxon>Spirochaetales</taxon>
        <taxon>Treponemataceae</taxon>
        <taxon>Treponema</taxon>
    </lineage>
</organism>
<gene>
    <name evidence="1" type="ordered locus">TDE_1474</name>
</gene>
<name>Q73MN4_TREDE</name>
<dbReference type="KEGG" id="tde:TDE_1474"/>
<dbReference type="AlphaFoldDB" id="Q73MN4"/>
<accession>Q73MN4</accession>
<reference evidence="1 2" key="1">
    <citation type="journal article" date="2004" name="Proc. Natl. Acad. Sci. U.S.A.">
        <title>Comparison of the genome of the oral pathogen Treponema denticola with other spirochete genomes.</title>
        <authorList>
            <person name="Seshadri R."/>
            <person name="Myers G.S."/>
            <person name="Tettelin H."/>
            <person name="Eisen J.A."/>
            <person name="Heidelberg J.F."/>
            <person name="Dodson R.J."/>
            <person name="Davidsen T.M."/>
            <person name="DeBoy R.T."/>
            <person name="Fouts D.E."/>
            <person name="Haft D.H."/>
            <person name="Selengut J."/>
            <person name="Ren Q."/>
            <person name="Brinkac L.M."/>
            <person name="Madupu R."/>
            <person name="Kolonay J."/>
            <person name="Durkin S.A."/>
            <person name="Daugherty S.C."/>
            <person name="Shetty J."/>
            <person name="Shvartsbeyn A."/>
            <person name="Gebregeorgis E."/>
            <person name="Geer K."/>
            <person name="Tsegaye G."/>
            <person name="Malek J."/>
            <person name="Ayodeji B."/>
            <person name="Shatsman S."/>
            <person name="McLeod M.P."/>
            <person name="Smajs D."/>
            <person name="Howell J.K."/>
            <person name="Pal S."/>
            <person name="Amin A."/>
            <person name="Vashisth P."/>
            <person name="McNeill T.Z."/>
            <person name="Xiang Q."/>
            <person name="Sodergren E."/>
            <person name="Baca E."/>
            <person name="Weinstock G.M."/>
            <person name="Norris S.J."/>
            <person name="Fraser C.M."/>
            <person name="Paulsen I.T."/>
        </authorList>
    </citation>
    <scope>NUCLEOTIDE SEQUENCE [LARGE SCALE GENOMIC DNA]</scope>
    <source>
        <strain evidence="2">ATCC 35405 / DSM 14222 / CIP 103919 / JCM 8153 / KCTC 15104</strain>
    </source>
</reference>
<dbReference type="PaxDb" id="243275-TDE_1474"/>
<dbReference type="HOGENOM" id="CLU_3405975_0_0_12"/>